<organism evidence="2 3">
    <name type="scientific">Algoriphagus yeomjeoni</name>
    <dbReference type="NCBI Taxonomy" id="291403"/>
    <lineage>
        <taxon>Bacteria</taxon>
        <taxon>Pseudomonadati</taxon>
        <taxon>Bacteroidota</taxon>
        <taxon>Cytophagia</taxon>
        <taxon>Cytophagales</taxon>
        <taxon>Cyclobacteriaceae</taxon>
        <taxon>Algoriphagus</taxon>
    </lineage>
</organism>
<dbReference type="EMBL" id="QLLK01000004">
    <property type="protein sequence ID" value="RAI91406.1"/>
    <property type="molecule type" value="Genomic_DNA"/>
</dbReference>
<evidence type="ECO:0000313" key="3">
    <source>
        <dbReference type="Proteomes" id="UP000249610"/>
    </source>
</evidence>
<gene>
    <name evidence="2" type="ORF">LV83_01591</name>
</gene>
<keyword evidence="3" id="KW-1185">Reference proteome</keyword>
<keyword evidence="1" id="KW-0560">Oxidoreductase</keyword>
<dbReference type="PANTHER" id="PTHR43157">
    <property type="entry name" value="PHOSPHATIDYLINOSITOL-GLYCAN BIOSYNTHESIS CLASS F PROTEIN-RELATED"/>
    <property type="match status" value="1"/>
</dbReference>
<evidence type="ECO:0000313" key="2">
    <source>
        <dbReference type="EMBL" id="RAI91406.1"/>
    </source>
</evidence>
<dbReference type="PANTHER" id="PTHR43157:SF31">
    <property type="entry name" value="PHOSPHATIDYLINOSITOL-GLYCAN BIOSYNTHESIS CLASS F PROTEIN"/>
    <property type="match status" value="1"/>
</dbReference>
<protein>
    <submittedName>
        <fullName evidence="2">NAD(P)-dependent dehydrogenase (Short-subunit alcohol dehydrogenase family)</fullName>
    </submittedName>
</protein>
<dbReference type="InterPro" id="IPR002347">
    <property type="entry name" value="SDR_fam"/>
</dbReference>
<dbReference type="InterPro" id="IPR036291">
    <property type="entry name" value="NAD(P)-bd_dom_sf"/>
</dbReference>
<reference evidence="2 3" key="1">
    <citation type="submission" date="2018-06" db="EMBL/GenBank/DDBJ databases">
        <title>Genomic Encyclopedia of Archaeal and Bacterial Type Strains, Phase II (KMG-II): from individual species to whole genera.</title>
        <authorList>
            <person name="Goeker M."/>
        </authorList>
    </citation>
    <scope>NUCLEOTIDE SEQUENCE [LARGE SCALE GENOMIC DNA]</scope>
    <source>
        <strain evidence="2 3">DSM 23446</strain>
    </source>
</reference>
<sequence>MKTFKLESIPSQKGKVAIVTGANIGLGYETALALAKKEITVILACRSLAKAQKAMDKMIKEVHAADLEIILIDLNSLKSVLDFAMEFGEKHNRLDFLIANAGIMMPPFQKTKDGFESQFGVNFLAHFLLVNRLFPILKNTVGSRVVMLSSLAHKNARINFSNLNAEKNYSNWKVYGQSKLACLIFAYELQRRIDDKGLKLKSLAAHPGFSSTNLGHLLPIIGAKLFSPFASFIGQDAKAGALPTLRAALDPTVKGGEYFGPSGFKEIKGAPKVVNSSSRSHDLLVASKLWTVAEEMTGEKFNV</sequence>
<dbReference type="OrthoDB" id="597510at2"/>
<dbReference type="CDD" id="cd05327">
    <property type="entry name" value="retinol-DH_like_SDR_c_like"/>
    <property type="match status" value="1"/>
</dbReference>
<proteinExistence type="predicted"/>
<dbReference type="Pfam" id="PF00106">
    <property type="entry name" value="adh_short"/>
    <property type="match status" value="1"/>
</dbReference>
<name>A0A327PP05_9BACT</name>
<dbReference type="RefSeq" id="WP_111611001.1">
    <property type="nucleotide sequence ID" value="NZ_QLLK01000004.1"/>
</dbReference>
<dbReference type="PRINTS" id="PR00081">
    <property type="entry name" value="GDHRDH"/>
</dbReference>
<comment type="caution">
    <text evidence="2">The sequence shown here is derived from an EMBL/GenBank/DDBJ whole genome shotgun (WGS) entry which is preliminary data.</text>
</comment>
<dbReference type="NCBIfam" id="NF004846">
    <property type="entry name" value="PRK06197.1"/>
    <property type="match status" value="1"/>
</dbReference>
<evidence type="ECO:0000256" key="1">
    <source>
        <dbReference type="ARBA" id="ARBA00023002"/>
    </source>
</evidence>
<dbReference type="Proteomes" id="UP000249610">
    <property type="component" value="Unassembled WGS sequence"/>
</dbReference>
<dbReference type="GO" id="GO:0016491">
    <property type="term" value="F:oxidoreductase activity"/>
    <property type="evidence" value="ECO:0007669"/>
    <property type="project" value="UniProtKB-KW"/>
</dbReference>
<dbReference type="SUPFAM" id="SSF51735">
    <property type="entry name" value="NAD(P)-binding Rossmann-fold domains"/>
    <property type="match status" value="1"/>
</dbReference>
<dbReference type="Gene3D" id="3.40.50.720">
    <property type="entry name" value="NAD(P)-binding Rossmann-like Domain"/>
    <property type="match status" value="1"/>
</dbReference>
<dbReference type="AlphaFoldDB" id="A0A327PP05"/>
<accession>A0A327PP05</accession>